<evidence type="ECO:0000256" key="2">
    <source>
        <dbReference type="ARBA" id="ARBA00022723"/>
    </source>
</evidence>
<dbReference type="InterPro" id="IPR008949">
    <property type="entry name" value="Isoprenoid_synthase_dom_sf"/>
</dbReference>
<feature type="region of interest" description="Disordered" evidence="5">
    <location>
        <begin position="163"/>
        <end position="187"/>
    </location>
</feature>
<evidence type="ECO:0000259" key="7">
    <source>
        <dbReference type="Pfam" id="PF20167"/>
    </source>
</evidence>
<evidence type="ECO:0000313" key="8">
    <source>
        <dbReference type="EnsemblPlants" id="AUR62014634-RA:cds"/>
    </source>
</evidence>
<keyword evidence="3" id="KW-0460">Magnesium</keyword>
<dbReference type="PANTHER" id="PTHR31225:SF0">
    <property type="entry name" value="S-(+)-LINALOOL SYNTHASE, CHLOROPLASTIC"/>
    <property type="match status" value="1"/>
</dbReference>
<evidence type="ECO:0000313" key="9">
    <source>
        <dbReference type="Proteomes" id="UP000596660"/>
    </source>
</evidence>
<keyword evidence="9" id="KW-1185">Reference proteome</keyword>
<dbReference type="InterPro" id="IPR005630">
    <property type="entry name" value="Terpene_synthase_metal-bd"/>
</dbReference>
<dbReference type="Proteomes" id="UP000596660">
    <property type="component" value="Unplaced"/>
</dbReference>
<feature type="domain" description="Putative plant transposon protein" evidence="7">
    <location>
        <begin position="231"/>
        <end position="399"/>
    </location>
</feature>
<sequence>MSTQELSAIGYDNKTPKFNGNNYAWWKNRIQNVIMGIDYECWLVVKNGPNIITKTDDKGNKVLKKDSELDTADYKLLEKNAKAMSILQQAIEPASSQGEQPRSTGEFLDIEGGKEDEEVRSEEEDLKFIGVTEETPKPLIRSRVTRSSLKKIDEVELEEQSTDSVTGTKMKRTARKSVKGMESPSVGTSDLESRVVLSGCRTEVGYFDEIALSYVKELLEFQGWLSLFDVCDANIDGVRKFYVNLKQLLDRSLNSIVNDIEVHVSVASLAGLLNIPRDGFEEYSGDGWPTLIGVSPDEIHDFVFGGKVPKKGGTFKTGGLKEPVMLVLHSLCNKMFIPRAQGRGFVRIMEMVLIYLLMTKIKINLPSLMINHIMNCYNSSHHSLPYGSYITKLLTKNNVSLSGSTAPVIVFTKGILKQKGLIFCDGVLKFREEEPAELPKPAKKKLKAEEPASQKGILKRLEKQEERMSVVGDKLDKLISLVEGLSTSFILRMSKLEKQIASSSGWAEQCNAYFIELRWSVDKYSPSPKEYLNNGIVSSGTHVVLAHAFFLMGTEISKRSLEELNSLPSIISSTATILRLWNDAGNHMDRTPNGEDGSYVDWYMKEHKISSYDIARKHVSQKISDAWKCLNKEYMSSTSPFSKDFKEAWLNLARLVPIMYSQDESHHLQFMVEP</sequence>
<name>A0A803LKY7_CHEQI</name>
<feature type="compositionally biased region" description="Basic residues" evidence="5">
    <location>
        <begin position="169"/>
        <end position="178"/>
    </location>
</feature>
<dbReference type="Gramene" id="AUR62014634-RA">
    <property type="protein sequence ID" value="AUR62014634-RA:cds"/>
    <property type="gene ID" value="AUR62014634"/>
</dbReference>
<dbReference type="SUPFAM" id="SSF48576">
    <property type="entry name" value="Terpenoid synthases"/>
    <property type="match status" value="1"/>
</dbReference>
<dbReference type="Gene3D" id="1.10.600.10">
    <property type="entry name" value="Farnesyl Diphosphate Synthase"/>
    <property type="match status" value="1"/>
</dbReference>
<evidence type="ECO:0000256" key="1">
    <source>
        <dbReference type="ARBA" id="ARBA00001946"/>
    </source>
</evidence>
<organism evidence="8 9">
    <name type="scientific">Chenopodium quinoa</name>
    <name type="common">Quinoa</name>
    <dbReference type="NCBI Taxonomy" id="63459"/>
    <lineage>
        <taxon>Eukaryota</taxon>
        <taxon>Viridiplantae</taxon>
        <taxon>Streptophyta</taxon>
        <taxon>Embryophyta</taxon>
        <taxon>Tracheophyta</taxon>
        <taxon>Spermatophyta</taxon>
        <taxon>Magnoliopsida</taxon>
        <taxon>eudicotyledons</taxon>
        <taxon>Gunneridae</taxon>
        <taxon>Pentapetalae</taxon>
        <taxon>Caryophyllales</taxon>
        <taxon>Chenopodiaceae</taxon>
        <taxon>Chenopodioideae</taxon>
        <taxon>Atripliceae</taxon>
        <taxon>Chenopodium</taxon>
    </lineage>
</organism>
<dbReference type="GO" id="GO:0010333">
    <property type="term" value="F:terpene synthase activity"/>
    <property type="evidence" value="ECO:0007669"/>
    <property type="project" value="InterPro"/>
</dbReference>
<dbReference type="PANTHER" id="PTHR31225">
    <property type="entry name" value="OS04G0344100 PROTEIN-RELATED"/>
    <property type="match status" value="1"/>
</dbReference>
<dbReference type="GO" id="GO:0000287">
    <property type="term" value="F:magnesium ion binding"/>
    <property type="evidence" value="ECO:0007669"/>
    <property type="project" value="InterPro"/>
</dbReference>
<dbReference type="AlphaFoldDB" id="A0A803LKY7"/>
<dbReference type="InterPro" id="IPR050148">
    <property type="entry name" value="Terpene_synthase-like"/>
</dbReference>
<accession>A0A803LKY7</accession>
<keyword evidence="4" id="KW-0456">Lyase</keyword>
<evidence type="ECO:0000256" key="3">
    <source>
        <dbReference type="ARBA" id="ARBA00022842"/>
    </source>
</evidence>
<reference evidence="8" key="1">
    <citation type="journal article" date="2017" name="Nature">
        <title>The genome of Chenopodium quinoa.</title>
        <authorList>
            <person name="Jarvis D.E."/>
            <person name="Ho Y.S."/>
            <person name="Lightfoot D.J."/>
            <person name="Schmoeckel S.M."/>
            <person name="Li B."/>
            <person name="Borm T.J.A."/>
            <person name="Ohyanagi H."/>
            <person name="Mineta K."/>
            <person name="Michell C.T."/>
            <person name="Saber N."/>
            <person name="Kharbatia N.M."/>
            <person name="Rupper R.R."/>
            <person name="Sharp A.R."/>
            <person name="Dally N."/>
            <person name="Boughton B.A."/>
            <person name="Woo Y.H."/>
            <person name="Gao G."/>
            <person name="Schijlen E.G.W.M."/>
            <person name="Guo X."/>
            <person name="Momin A.A."/>
            <person name="Negrao S."/>
            <person name="Al-Babili S."/>
            <person name="Gehring C."/>
            <person name="Roessner U."/>
            <person name="Jung C."/>
            <person name="Murphy K."/>
            <person name="Arold S.T."/>
            <person name="Gojobori T."/>
            <person name="van der Linden C.G."/>
            <person name="van Loo E.N."/>
            <person name="Jellen E.N."/>
            <person name="Maughan P.J."/>
            <person name="Tester M."/>
        </authorList>
    </citation>
    <scope>NUCLEOTIDE SEQUENCE [LARGE SCALE GENOMIC DNA]</scope>
    <source>
        <strain evidence="8">cv. PI 614886</strain>
    </source>
</reference>
<comment type="cofactor">
    <cofactor evidence="1">
        <name>Mg(2+)</name>
        <dbReference type="ChEBI" id="CHEBI:18420"/>
    </cofactor>
</comment>
<protein>
    <submittedName>
        <fullName evidence="8">Uncharacterized protein</fullName>
    </submittedName>
</protein>
<keyword evidence="2" id="KW-0479">Metal-binding</keyword>
<proteinExistence type="predicted"/>
<dbReference type="InterPro" id="IPR046796">
    <property type="entry name" value="Transposase_32_dom"/>
</dbReference>
<evidence type="ECO:0000256" key="5">
    <source>
        <dbReference type="SAM" id="MobiDB-lite"/>
    </source>
</evidence>
<evidence type="ECO:0000259" key="6">
    <source>
        <dbReference type="Pfam" id="PF03936"/>
    </source>
</evidence>
<dbReference type="Pfam" id="PF03936">
    <property type="entry name" value="Terpene_synth_C"/>
    <property type="match status" value="1"/>
</dbReference>
<reference evidence="8" key="2">
    <citation type="submission" date="2021-03" db="UniProtKB">
        <authorList>
            <consortium name="EnsemblPlants"/>
        </authorList>
    </citation>
    <scope>IDENTIFICATION</scope>
</reference>
<feature type="domain" description="Terpene synthase metal-binding" evidence="6">
    <location>
        <begin position="503"/>
        <end position="628"/>
    </location>
</feature>
<evidence type="ECO:0000256" key="4">
    <source>
        <dbReference type="ARBA" id="ARBA00023239"/>
    </source>
</evidence>
<dbReference type="GO" id="GO:0016114">
    <property type="term" value="P:terpenoid biosynthetic process"/>
    <property type="evidence" value="ECO:0007669"/>
    <property type="project" value="InterPro"/>
</dbReference>
<dbReference type="EnsemblPlants" id="AUR62014634-RA">
    <property type="protein sequence ID" value="AUR62014634-RA:cds"/>
    <property type="gene ID" value="AUR62014634"/>
</dbReference>
<dbReference type="Pfam" id="PF20167">
    <property type="entry name" value="Transposase_32"/>
    <property type="match status" value="1"/>
</dbReference>